<proteinExistence type="predicted"/>
<dbReference type="OrthoDB" id="312801at2157"/>
<name>A0A6B0GIW2_9EURY</name>
<accession>A0A6B0GIW2</accession>
<dbReference type="Pfam" id="PF07110">
    <property type="entry name" value="EthD"/>
    <property type="match status" value="1"/>
</dbReference>
<gene>
    <name evidence="2" type="ORF">GQS65_02710</name>
</gene>
<reference evidence="2 3" key="1">
    <citation type="submission" date="2019-12" db="EMBL/GenBank/DDBJ databases">
        <title>Halocatena pleomorpha gen. nov. sp. nov., an extremely halophilic archaeon of family Halobacteriaceae isolated from saltpan soil.</title>
        <authorList>
            <person name="Pal Y."/>
            <person name="Verma A."/>
            <person name="Krishnamurthi S."/>
            <person name="Kumar P."/>
        </authorList>
    </citation>
    <scope>NUCLEOTIDE SEQUENCE [LARGE SCALE GENOMIC DNA]</scope>
    <source>
        <strain evidence="2 3">JCM 16495</strain>
    </source>
</reference>
<organism evidence="2 3">
    <name type="scientific">Halomarina oriensis</name>
    <dbReference type="NCBI Taxonomy" id="671145"/>
    <lineage>
        <taxon>Archaea</taxon>
        <taxon>Methanobacteriati</taxon>
        <taxon>Methanobacteriota</taxon>
        <taxon>Stenosarchaea group</taxon>
        <taxon>Halobacteria</taxon>
        <taxon>Halobacteriales</taxon>
        <taxon>Natronomonadaceae</taxon>
        <taxon>Halomarina</taxon>
    </lineage>
</organism>
<dbReference type="SUPFAM" id="SSF54909">
    <property type="entry name" value="Dimeric alpha+beta barrel"/>
    <property type="match status" value="2"/>
</dbReference>
<dbReference type="EMBL" id="WSZK01000007">
    <property type="protein sequence ID" value="MWG33409.1"/>
    <property type="molecule type" value="Genomic_DNA"/>
</dbReference>
<feature type="domain" description="EthD" evidence="1">
    <location>
        <begin position="11"/>
        <end position="72"/>
    </location>
</feature>
<dbReference type="Proteomes" id="UP000451471">
    <property type="component" value="Unassembled WGS sequence"/>
</dbReference>
<evidence type="ECO:0000313" key="3">
    <source>
        <dbReference type="Proteomes" id="UP000451471"/>
    </source>
</evidence>
<dbReference type="InterPro" id="IPR009799">
    <property type="entry name" value="EthD_dom"/>
</dbReference>
<dbReference type="RefSeq" id="WP_158203141.1">
    <property type="nucleotide sequence ID" value="NZ_WSZK01000007.1"/>
</dbReference>
<keyword evidence="3" id="KW-1185">Reference proteome</keyword>
<dbReference type="AlphaFoldDB" id="A0A6B0GIW2"/>
<dbReference type="InterPro" id="IPR011008">
    <property type="entry name" value="Dimeric_a/b-barrel"/>
</dbReference>
<protein>
    <submittedName>
        <fullName evidence="2">EthD family reductase</fullName>
    </submittedName>
</protein>
<comment type="caution">
    <text evidence="2">The sequence shown here is derived from an EMBL/GenBank/DDBJ whole genome shotgun (WGS) entry which is preliminary data.</text>
</comment>
<sequence>MIKLQAFLVRREDMTHEAFREHWLTDHVPLAKRLDGLRGYRTSLPVAPAASPYDGIAELYFDDVDAFKAVLGPDSDNPAINDVDSFEARSDRHLVTETVHYDALGDRSRSAKLVAVVARAEGCSHEAFLDGWLDGVNPEGVPSIRKFTSATPVAPAEADYGGIVELYVDDVETLRTTVGVDGPIRAADLAGPITRALPTNGGVVGWTTVHPVEELVQVALDD</sequence>
<dbReference type="Gene3D" id="3.30.70.100">
    <property type="match status" value="2"/>
</dbReference>
<dbReference type="GO" id="GO:0016491">
    <property type="term" value="F:oxidoreductase activity"/>
    <property type="evidence" value="ECO:0007669"/>
    <property type="project" value="InterPro"/>
</dbReference>
<evidence type="ECO:0000313" key="2">
    <source>
        <dbReference type="EMBL" id="MWG33409.1"/>
    </source>
</evidence>
<dbReference type="NCBIfam" id="TIGR02118">
    <property type="entry name" value="EthD family reductase"/>
    <property type="match status" value="1"/>
</dbReference>
<evidence type="ECO:0000259" key="1">
    <source>
        <dbReference type="Pfam" id="PF07110"/>
    </source>
</evidence>